<reference evidence="2" key="1">
    <citation type="journal article" date="2022" name="ISME J.">
        <title>Genetic and phylogenetic analysis of dissimilatory iodate-reducing bacteria identifies potential niches across the world's oceans.</title>
        <authorList>
            <person name="Reyes-Umana V."/>
            <person name="Henning Z."/>
            <person name="Lee K."/>
            <person name="Barnum T.P."/>
            <person name="Coates J.D."/>
        </authorList>
    </citation>
    <scope>NUCLEOTIDE SEQUENCE [LARGE SCALE GENOMIC DNA]</scope>
    <source>
        <strain evidence="2">IR12</strain>
    </source>
</reference>
<dbReference type="Proteomes" id="UP000694660">
    <property type="component" value="Unassembled WGS sequence"/>
</dbReference>
<comment type="caution">
    <text evidence="1">The sequence shown here is derived from an EMBL/GenBank/DDBJ whole genome shotgun (WGS) entry which is preliminary data.</text>
</comment>
<name>A0A944D7C9_DENI1</name>
<proteinExistence type="predicted"/>
<keyword evidence="2" id="KW-1185">Reference proteome</keyword>
<accession>A0A944D7C9</accession>
<evidence type="ECO:0000313" key="1">
    <source>
        <dbReference type="EMBL" id="MBT0961304.1"/>
    </source>
</evidence>
<gene>
    <name evidence="1" type="ORF">I8J34_08955</name>
</gene>
<sequence>MSTPTSRNHPAFTDLLDYWFGDTDDATTERIDAHLFACDACGAQIDRLAGMARALRDAFAAGQLSAVVSPDFVERLVEQGLRVREYRVQRNGSVNCSVGADDDVVVGRLQLPLDGVQRLDVASDLSLGGDTHWLRDIPFDASRGEIVLMARIAELRGRPAHEMHVRVLSVDAQQAHEIGRFTFRHTPAATS</sequence>
<organism evidence="1 2">
    <name type="scientific">Denitromonas iodatirespirans</name>
    <dbReference type="NCBI Taxonomy" id="2795389"/>
    <lineage>
        <taxon>Bacteria</taxon>
        <taxon>Pseudomonadati</taxon>
        <taxon>Pseudomonadota</taxon>
        <taxon>Betaproteobacteria</taxon>
        <taxon>Rhodocyclales</taxon>
        <taxon>Zoogloeaceae</taxon>
        <taxon>Denitromonas</taxon>
    </lineage>
</organism>
<dbReference type="InterPro" id="IPR041916">
    <property type="entry name" value="Anti_sigma_zinc_sf"/>
</dbReference>
<dbReference type="RefSeq" id="WP_214361064.1">
    <property type="nucleotide sequence ID" value="NZ_JAEKFT010000008.1"/>
</dbReference>
<dbReference type="AlphaFoldDB" id="A0A944D7C9"/>
<protein>
    <submittedName>
        <fullName evidence="1">Zf-HC2 domain-containing protein</fullName>
    </submittedName>
</protein>
<dbReference type="Gene3D" id="1.10.10.1320">
    <property type="entry name" value="Anti-sigma factor, zinc-finger domain"/>
    <property type="match status" value="1"/>
</dbReference>
<dbReference type="EMBL" id="JAEKFT010000008">
    <property type="protein sequence ID" value="MBT0961304.1"/>
    <property type="molecule type" value="Genomic_DNA"/>
</dbReference>
<evidence type="ECO:0000313" key="2">
    <source>
        <dbReference type="Proteomes" id="UP000694660"/>
    </source>
</evidence>